<protein>
    <submittedName>
        <fullName evidence="2">Uncharacterized protein</fullName>
    </submittedName>
</protein>
<feature type="compositionally biased region" description="Basic residues" evidence="1">
    <location>
        <begin position="108"/>
        <end position="123"/>
    </location>
</feature>
<name>A0A3S4ZUJ1_9PLAT</name>
<feature type="region of interest" description="Disordered" evidence="1">
    <location>
        <begin position="92"/>
        <end position="130"/>
    </location>
</feature>
<feature type="compositionally biased region" description="Polar residues" evidence="1">
    <location>
        <begin position="253"/>
        <end position="268"/>
    </location>
</feature>
<dbReference type="EMBL" id="CAAALY010001953">
    <property type="protein sequence ID" value="VEL07535.1"/>
    <property type="molecule type" value="Genomic_DNA"/>
</dbReference>
<comment type="caution">
    <text evidence="2">The sequence shown here is derived from an EMBL/GenBank/DDBJ whole genome shotgun (WGS) entry which is preliminary data.</text>
</comment>
<evidence type="ECO:0000256" key="1">
    <source>
        <dbReference type="SAM" id="MobiDB-lite"/>
    </source>
</evidence>
<dbReference type="Proteomes" id="UP000784294">
    <property type="component" value="Unassembled WGS sequence"/>
</dbReference>
<evidence type="ECO:0000313" key="2">
    <source>
        <dbReference type="EMBL" id="VEL07535.1"/>
    </source>
</evidence>
<proteinExistence type="predicted"/>
<keyword evidence="3" id="KW-1185">Reference proteome</keyword>
<organism evidence="2 3">
    <name type="scientific">Protopolystoma xenopodis</name>
    <dbReference type="NCBI Taxonomy" id="117903"/>
    <lineage>
        <taxon>Eukaryota</taxon>
        <taxon>Metazoa</taxon>
        <taxon>Spiralia</taxon>
        <taxon>Lophotrochozoa</taxon>
        <taxon>Platyhelminthes</taxon>
        <taxon>Monogenea</taxon>
        <taxon>Polyopisthocotylea</taxon>
        <taxon>Polystomatidea</taxon>
        <taxon>Polystomatidae</taxon>
        <taxon>Protopolystoma</taxon>
    </lineage>
</organism>
<dbReference type="AlphaFoldDB" id="A0A3S4ZUJ1"/>
<evidence type="ECO:0000313" key="3">
    <source>
        <dbReference type="Proteomes" id="UP000784294"/>
    </source>
</evidence>
<feature type="compositionally biased region" description="Pro residues" evidence="1">
    <location>
        <begin position="292"/>
        <end position="302"/>
    </location>
</feature>
<sequence length="384" mass="41872">MSLFQNSSNLFSLTLYEPGRMHFLLEGTFRISLDPHHLNGLFLVSDAVECHATVYRSSVSCEWFSHLSWNDLLFQYFSRITLTTNTVHSILRPDASEGRGPTGGHGRSGLRKPVPKGFGRHSKSAGASVSRDDCLLPAEPRPPSASSSCSSVSSSSCCRCRCRCRQRCSCRRLSPHVSWSPEQQPLFHALSPASGRSRFSCPCYTPRPTTTFALAGSRPATAGLHTPRASVATQTRTVSSPPKPPPRPSRPTAQTADTSSGKWWTSEWQLKEPAAASARSLSHNSVAMHCQPGPPFRPPPLPPRPGRLAAQGRRVEGVKPDDAPRLGLAWPALWGGDQEVPPHLQTAPAPSFLSRKFHPSTSFGSRWQLNRNQSLEGLATTNNG</sequence>
<gene>
    <name evidence="2" type="ORF">PXEA_LOCUS975</name>
</gene>
<reference evidence="2" key="1">
    <citation type="submission" date="2018-11" db="EMBL/GenBank/DDBJ databases">
        <authorList>
            <consortium name="Pathogen Informatics"/>
        </authorList>
    </citation>
    <scope>NUCLEOTIDE SEQUENCE</scope>
</reference>
<feature type="region of interest" description="Disordered" evidence="1">
    <location>
        <begin position="220"/>
        <end position="302"/>
    </location>
</feature>
<accession>A0A3S4ZUJ1</accession>